<accession>A0A2T9Y6L5</accession>
<dbReference type="EMBL" id="MBFT01000671">
    <property type="protein sequence ID" value="PVU87973.1"/>
    <property type="molecule type" value="Genomic_DNA"/>
</dbReference>
<keyword evidence="4 6" id="KW-0472">Membrane</keyword>
<dbReference type="Pfam" id="PF01694">
    <property type="entry name" value="Rhomboid"/>
    <property type="match status" value="1"/>
</dbReference>
<gene>
    <name evidence="8" type="ORF">BB559_005784</name>
</gene>
<dbReference type="Gene3D" id="1.20.1540.10">
    <property type="entry name" value="Rhomboid-like"/>
    <property type="match status" value="1"/>
</dbReference>
<feature type="region of interest" description="Disordered" evidence="5">
    <location>
        <begin position="142"/>
        <end position="199"/>
    </location>
</feature>
<keyword evidence="2 6" id="KW-0812">Transmembrane</keyword>
<sequence length="199" mass="22444">MHFISRNSYTAGCSGIIFALLGWQSKKTLSTSIPSFYYPIFLIFVIQLLIPSASFVGHLSGLAAGYIYAYGYTDFMIPNENFWKKVENFLVWKKIYNCTRYVKVGQNPSSIFSVEPILPTNNTQTDQTLNLSGLMSNQSSSIPVQQQHQIPQGKTLRGNQNITTSSQSERIETRVGNSRKLWSTSNIPHQSEFPDSTKK</sequence>
<dbReference type="InterPro" id="IPR022764">
    <property type="entry name" value="Peptidase_S54_rhomboid_dom"/>
</dbReference>
<reference evidence="8 9" key="1">
    <citation type="journal article" date="2018" name="MBio">
        <title>Comparative Genomics Reveals the Core Gene Toolbox for the Fungus-Insect Symbiosis.</title>
        <authorList>
            <person name="Wang Y."/>
            <person name="Stata M."/>
            <person name="Wang W."/>
            <person name="Stajich J.E."/>
            <person name="White M.M."/>
            <person name="Moncalvo J.M."/>
        </authorList>
    </citation>
    <scope>NUCLEOTIDE SEQUENCE [LARGE SCALE GENOMIC DNA]</scope>
    <source>
        <strain evidence="8 9">AUS-77-4</strain>
    </source>
</reference>
<keyword evidence="9" id="KW-1185">Reference proteome</keyword>
<dbReference type="STRING" id="61424.A0A2T9Y6L5"/>
<protein>
    <recommendedName>
        <fullName evidence="7">Peptidase S54 rhomboid domain-containing protein</fullName>
    </recommendedName>
</protein>
<dbReference type="Proteomes" id="UP000245699">
    <property type="component" value="Unassembled WGS sequence"/>
</dbReference>
<feature type="transmembrane region" description="Helical" evidence="6">
    <location>
        <begin position="7"/>
        <end position="24"/>
    </location>
</feature>
<feature type="domain" description="Peptidase S54 rhomboid" evidence="7">
    <location>
        <begin position="3"/>
        <end position="72"/>
    </location>
</feature>
<comment type="subcellular location">
    <subcellularLocation>
        <location evidence="1">Membrane</location>
        <topology evidence="1">Multi-pass membrane protein</topology>
    </subcellularLocation>
</comment>
<keyword evidence="3 6" id="KW-1133">Transmembrane helix</keyword>
<dbReference type="OrthoDB" id="10257275at2759"/>
<evidence type="ECO:0000256" key="5">
    <source>
        <dbReference type="SAM" id="MobiDB-lite"/>
    </source>
</evidence>
<name>A0A2T9Y6L5_9FUNG</name>
<evidence type="ECO:0000256" key="2">
    <source>
        <dbReference type="ARBA" id="ARBA00022692"/>
    </source>
</evidence>
<dbReference type="AlphaFoldDB" id="A0A2T9Y6L5"/>
<evidence type="ECO:0000256" key="1">
    <source>
        <dbReference type="ARBA" id="ARBA00004141"/>
    </source>
</evidence>
<evidence type="ECO:0000313" key="9">
    <source>
        <dbReference type="Proteomes" id="UP000245699"/>
    </source>
</evidence>
<evidence type="ECO:0000313" key="8">
    <source>
        <dbReference type="EMBL" id="PVU87973.1"/>
    </source>
</evidence>
<dbReference type="GO" id="GO:0016020">
    <property type="term" value="C:membrane"/>
    <property type="evidence" value="ECO:0007669"/>
    <property type="project" value="UniProtKB-SubCell"/>
</dbReference>
<feature type="compositionally biased region" description="Polar residues" evidence="5">
    <location>
        <begin position="180"/>
        <end position="189"/>
    </location>
</feature>
<evidence type="ECO:0000256" key="6">
    <source>
        <dbReference type="SAM" id="Phobius"/>
    </source>
</evidence>
<comment type="caution">
    <text evidence="8">The sequence shown here is derived from an EMBL/GenBank/DDBJ whole genome shotgun (WGS) entry which is preliminary data.</text>
</comment>
<feature type="compositionally biased region" description="Polar residues" evidence="5">
    <location>
        <begin position="142"/>
        <end position="168"/>
    </location>
</feature>
<proteinExistence type="predicted"/>
<evidence type="ECO:0000256" key="3">
    <source>
        <dbReference type="ARBA" id="ARBA00022989"/>
    </source>
</evidence>
<feature type="transmembrane region" description="Helical" evidence="6">
    <location>
        <begin position="36"/>
        <end position="69"/>
    </location>
</feature>
<dbReference type="InterPro" id="IPR035952">
    <property type="entry name" value="Rhomboid-like_sf"/>
</dbReference>
<evidence type="ECO:0000256" key="4">
    <source>
        <dbReference type="ARBA" id="ARBA00023136"/>
    </source>
</evidence>
<dbReference type="GO" id="GO:0004252">
    <property type="term" value="F:serine-type endopeptidase activity"/>
    <property type="evidence" value="ECO:0007669"/>
    <property type="project" value="InterPro"/>
</dbReference>
<dbReference type="SUPFAM" id="SSF144091">
    <property type="entry name" value="Rhomboid-like"/>
    <property type="match status" value="1"/>
</dbReference>
<organism evidence="8 9">
    <name type="scientific">Furculomyces boomerangus</name>
    <dbReference type="NCBI Taxonomy" id="61424"/>
    <lineage>
        <taxon>Eukaryota</taxon>
        <taxon>Fungi</taxon>
        <taxon>Fungi incertae sedis</taxon>
        <taxon>Zoopagomycota</taxon>
        <taxon>Kickxellomycotina</taxon>
        <taxon>Harpellomycetes</taxon>
        <taxon>Harpellales</taxon>
        <taxon>Harpellaceae</taxon>
        <taxon>Furculomyces</taxon>
    </lineage>
</organism>
<evidence type="ECO:0000259" key="7">
    <source>
        <dbReference type="Pfam" id="PF01694"/>
    </source>
</evidence>